<dbReference type="EMBL" id="ACPB03027922">
    <property type="status" value="NOT_ANNOTATED_CDS"/>
    <property type="molecule type" value="Genomic_DNA"/>
</dbReference>
<evidence type="ECO:0000313" key="2">
    <source>
        <dbReference type="EnsemblMetazoa" id="RPRC003246-PA"/>
    </source>
</evidence>
<proteinExistence type="predicted"/>
<name>T1HGS3_RHOPR</name>
<dbReference type="VEuPathDB" id="VectorBase:RPRC003246"/>
<dbReference type="GO" id="GO:0003824">
    <property type="term" value="F:catalytic activity"/>
    <property type="evidence" value="ECO:0007669"/>
    <property type="project" value="InterPro"/>
</dbReference>
<evidence type="ECO:0000313" key="3">
    <source>
        <dbReference type="Proteomes" id="UP000015103"/>
    </source>
</evidence>
<organism evidence="2 3">
    <name type="scientific">Rhodnius prolixus</name>
    <name type="common">Triatomid bug</name>
    <dbReference type="NCBI Taxonomy" id="13249"/>
    <lineage>
        <taxon>Eukaryota</taxon>
        <taxon>Metazoa</taxon>
        <taxon>Ecdysozoa</taxon>
        <taxon>Arthropoda</taxon>
        <taxon>Hexapoda</taxon>
        <taxon>Insecta</taxon>
        <taxon>Pterygota</taxon>
        <taxon>Neoptera</taxon>
        <taxon>Paraneoptera</taxon>
        <taxon>Hemiptera</taxon>
        <taxon>Heteroptera</taxon>
        <taxon>Panheteroptera</taxon>
        <taxon>Cimicomorpha</taxon>
        <taxon>Reduviidae</taxon>
        <taxon>Triatominae</taxon>
        <taxon>Rhodnius</taxon>
    </lineage>
</organism>
<dbReference type="AlphaFoldDB" id="T1HGS3"/>
<accession>T1HGS3</accession>
<keyword evidence="3" id="KW-1185">Reference proteome</keyword>
<dbReference type="InterPro" id="IPR005135">
    <property type="entry name" value="Endo/exonuclease/phosphatase"/>
</dbReference>
<dbReference type="EnsemblMetazoa" id="RPRC003246-RA">
    <property type="protein sequence ID" value="RPRC003246-PA"/>
    <property type="gene ID" value="RPRC003246"/>
</dbReference>
<feature type="domain" description="Endonuclease/exonuclease/phosphatase" evidence="1">
    <location>
        <begin position="16"/>
        <end position="143"/>
    </location>
</feature>
<dbReference type="HOGENOM" id="CLU_1572587_0_0_1"/>
<protein>
    <recommendedName>
        <fullName evidence="1">Endonuclease/exonuclease/phosphatase domain-containing protein</fullName>
    </recommendedName>
</protein>
<dbReference type="SUPFAM" id="SSF56219">
    <property type="entry name" value="DNase I-like"/>
    <property type="match status" value="1"/>
</dbReference>
<dbReference type="Pfam" id="PF03372">
    <property type="entry name" value="Exo_endo_phos"/>
    <property type="match status" value="1"/>
</dbReference>
<sequence length="179" mass="20239">MGALYRMDSVEIQNLLNLDIICLCETWVHSDDFNVPSFLSDYNMYCVKADKTFRRGRASGGLLILIKKALKLQAKIISTCNVWLFLLLEFANDVLILGTVHLKPDIAFDVIIQDLNREFIDFRLNYGECGIIFGGDFNSRLGESNILDNDIFEGTCFKGCRQSADKEYFLLVGARASAM</sequence>
<dbReference type="Proteomes" id="UP000015103">
    <property type="component" value="Unassembled WGS sequence"/>
</dbReference>
<dbReference type="InterPro" id="IPR036691">
    <property type="entry name" value="Endo/exonu/phosph_ase_sf"/>
</dbReference>
<evidence type="ECO:0000259" key="1">
    <source>
        <dbReference type="Pfam" id="PF03372"/>
    </source>
</evidence>
<reference evidence="2" key="1">
    <citation type="submission" date="2015-05" db="UniProtKB">
        <authorList>
            <consortium name="EnsemblMetazoa"/>
        </authorList>
    </citation>
    <scope>IDENTIFICATION</scope>
</reference>
<dbReference type="InParanoid" id="T1HGS3"/>
<dbReference type="Gene3D" id="3.60.10.10">
    <property type="entry name" value="Endonuclease/exonuclease/phosphatase"/>
    <property type="match status" value="1"/>
</dbReference>
<dbReference type="EMBL" id="ACPB03027921">
    <property type="status" value="NOT_ANNOTATED_CDS"/>
    <property type="molecule type" value="Genomic_DNA"/>
</dbReference>